<accession>A0A9W8ASN4</accession>
<dbReference type="EMBL" id="JANBPY010000194">
    <property type="protein sequence ID" value="KAJ1968361.1"/>
    <property type="molecule type" value="Genomic_DNA"/>
</dbReference>
<dbReference type="Gene3D" id="3.10.20.90">
    <property type="entry name" value="Phosphatidylinositol 3-kinase Catalytic Subunit, Chain A, domain 1"/>
    <property type="match status" value="1"/>
</dbReference>
<evidence type="ECO:0000256" key="1">
    <source>
        <dbReference type="SAM" id="Coils"/>
    </source>
</evidence>
<name>A0A9W8ASN4_9FUNG</name>
<gene>
    <name evidence="4" type="ORF">IWQ62_001297</name>
</gene>
<dbReference type="SUPFAM" id="SSF54236">
    <property type="entry name" value="Ubiquitin-like"/>
    <property type="match status" value="1"/>
</dbReference>
<feature type="domain" description="Ubiquitin-like" evidence="3">
    <location>
        <begin position="23"/>
        <end position="80"/>
    </location>
</feature>
<dbReference type="InterPro" id="IPR029071">
    <property type="entry name" value="Ubiquitin-like_domsf"/>
</dbReference>
<feature type="coiled-coil region" evidence="1">
    <location>
        <begin position="545"/>
        <end position="646"/>
    </location>
</feature>
<evidence type="ECO:0000313" key="5">
    <source>
        <dbReference type="Proteomes" id="UP001150925"/>
    </source>
</evidence>
<proteinExistence type="predicted"/>
<dbReference type="GO" id="GO:0051087">
    <property type="term" value="F:protein-folding chaperone binding"/>
    <property type="evidence" value="ECO:0007669"/>
    <property type="project" value="InterPro"/>
</dbReference>
<organism evidence="4 5">
    <name type="scientific">Dispira parvispora</name>
    <dbReference type="NCBI Taxonomy" id="1520584"/>
    <lineage>
        <taxon>Eukaryota</taxon>
        <taxon>Fungi</taxon>
        <taxon>Fungi incertae sedis</taxon>
        <taxon>Zoopagomycota</taxon>
        <taxon>Kickxellomycotina</taxon>
        <taxon>Dimargaritomycetes</taxon>
        <taxon>Dimargaritales</taxon>
        <taxon>Dimargaritaceae</taxon>
        <taxon>Dispira</taxon>
    </lineage>
</organism>
<dbReference type="SUPFAM" id="SSF63491">
    <property type="entry name" value="BAG domain"/>
    <property type="match status" value="1"/>
</dbReference>
<dbReference type="OrthoDB" id="417450at2759"/>
<dbReference type="PROSITE" id="PS50053">
    <property type="entry name" value="UBIQUITIN_2"/>
    <property type="match status" value="1"/>
</dbReference>
<feature type="non-terminal residue" evidence="4">
    <location>
        <position position="693"/>
    </location>
</feature>
<dbReference type="InterPro" id="IPR036533">
    <property type="entry name" value="BAG_dom_sf"/>
</dbReference>
<dbReference type="CDD" id="cd17039">
    <property type="entry name" value="Ubl_ubiquitin_like"/>
    <property type="match status" value="1"/>
</dbReference>
<sequence length="693" mass="76740">MAISVIWNHRRYLFYLSEAQLASQTLGDFKQRCSELTRLPKGAIKLVFCGGVLKDDSVPLVTYGIEPTAKLLLLANMPEPEVEVDAVVVSTTPPSPQPSLPPVDYDLPPHPSVPHTQHVPVVSSIINVPVLQDDDLSAAHPPFPPFASSPNAGGGMSSGRPNFDQPGGFTSHDRNYFGPMQVPVDVYPSSAGFDTMPMPTPASSMNTNPFINPEPAVDHHDTHPMPMPMPSVPVASNIPSNTNSSYSAAFAHPLATNGGGGFFGMENTHPSAPNVGVGTSNSINQSIDSISDGLQSTSLSASTNPFRNSPQWTPASSATPVPVISNVVPEVTNTNATTTITSVPVATEATPDTTVPPNAPPAIAYMTDKLTSTNPEEQQLIDKLYRNYDEAVKLFLEPTEEYERDVDDFVTQFILNFHAPPSDEALHKLRRQERGKLDKSYNVLDHMFIKHMMGLDELTIPRDFENARALRKRIINYVESMAVRCEGLTRRGLFFFPLDLSLLISALPLALSQLSLSVGDQVLGETTNVNMAGQFSIADLTQADAGKLEEFLHKLQHRVDTLQEENTRLLNDQDASQKRFRLAQQEVHEARQQYDRLESQLFDKEKEVSHLRKENHNVSRIRKDITNQLKQETQQHEKERQAWVEKEAELTAQLKRQAMDRRRFTVSGPPRKPNGENERVWDIRGGQEESDGV</sequence>
<protein>
    <recommendedName>
        <fullName evidence="3">Ubiquitin-like domain-containing protein</fullName>
    </recommendedName>
</protein>
<keyword evidence="1" id="KW-0175">Coiled coil</keyword>
<dbReference type="AlphaFoldDB" id="A0A9W8ASN4"/>
<evidence type="ECO:0000313" key="4">
    <source>
        <dbReference type="EMBL" id="KAJ1968361.1"/>
    </source>
</evidence>
<feature type="region of interest" description="Disordered" evidence="2">
    <location>
        <begin position="654"/>
        <end position="693"/>
    </location>
</feature>
<reference evidence="4" key="1">
    <citation type="submission" date="2022-07" db="EMBL/GenBank/DDBJ databases">
        <title>Phylogenomic reconstructions and comparative analyses of Kickxellomycotina fungi.</title>
        <authorList>
            <person name="Reynolds N.K."/>
            <person name="Stajich J.E."/>
            <person name="Barry K."/>
            <person name="Grigoriev I.V."/>
            <person name="Crous P."/>
            <person name="Smith M.E."/>
        </authorList>
    </citation>
    <scope>NUCLEOTIDE SEQUENCE</scope>
    <source>
        <strain evidence="4">RSA 1196</strain>
    </source>
</reference>
<evidence type="ECO:0000256" key="2">
    <source>
        <dbReference type="SAM" id="MobiDB-lite"/>
    </source>
</evidence>
<feature type="compositionally biased region" description="Basic and acidic residues" evidence="2">
    <location>
        <begin position="673"/>
        <end position="687"/>
    </location>
</feature>
<feature type="region of interest" description="Disordered" evidence="2">
    <location>
        <begin position="299"/>
        <end position="318"/>
    </location>
</feature>
<dbReference type="Gene3D" id="1.20.58.120">
    <property type="entry name" value="BAG domain"/>
    <property type="match status" value="1"/>
</dbReference>
<evidence type="ECO:0000259" key="3">
    <source>
        <dbReference type="PROSITE" id="PS50053"/>
    </source>
</evidence>
<keyword evidence="5" id="KW-1185">Reference proteome</keyword>
<dbReference type="Proteomes" id="UP001150925">
    <property type="component" value="Unassembled WGS sequence"/>
</dbReference>
<dbReference type="InterPro" id="IPR000626">
    <property type="entry name" value="Ubiquitin-like_dom"/>
</dbReference>
<comment type="caution">
    <text evidence="4">The sequence shown here is derived from an EMBL/GenBank/DDBJ whole genome shotgun (WGS) entry which is preliminary data.</text>
</comment>